<feature type="transmembrane region" description="Helical" evidence="11">
    <location>
        <begin position="400"/>
        <end position="421"/>
    </location>
</feature>
<dbReference type="PANTHER" id="PTHR42985:SF40">
    <property type="entry name" value="LD47995P-RELATED"/>
    <property type="match status" value="1"/>
</dbReference>
<evidence type="ECO:0000313" key="12">
    <source>
        <dbReference type="EMBL" id="QDS99104.1"/>
    </source>
</evidence>
<dbReference type="InterPro" id="IPR038377">
    <property type="entry name" value="Na/Glc_symporter_sf"/>
</dbReference>
<accession>A0A517MW47</accession>
<evidence type="ECO:0000313" key="13">
    <source>
        <dbReference type="Proteomes" id="UP000319852"/>
    </source>
</evidence>
<evidence type="ECO:0000256" key="7">
    <source>
        <dbReference type="ARBA" id="ARBA00023053"/>
    </source>
</evidence>
<evidence type="ECO:0000256" key="8">
    <source>
        <dbReference type="ARBA" id="ARBA00023065"/>
    </source>
</evidence>
<dbReference type="GO" id="GO:0006814">
    <property type="term" value="P:sodium ion transport"/>
    <property type="evidence" value="ECO:0007669"/>
    <property type="project" value="UniProtKB-KW"/>
</dbReference>
<dbReference type="Pfam" id="PF00474">
    <property type="entry name" value="SSF"/>
    <property type="match status" value="1"/>
</dbReference>
<dbReference type="InterPro" id="IPR015915">
    <property type="entry name" value="Kelch-typ_b-propeller"/>
</dbReference>
<dbReference type="CDD" id="cd11495">
    <property type="entry name" value="SLC5sbd_NIS-like_u3"/>
    <property type="match status" value="1"/>
</dbReference>
<sequence>MPARLPVNLILGLSFLVSQTAGSDAQEKSLLAWQELPELPVSIEGAFVGSSEGVLIVAGGQTTTQKNATENGLSDAVFVLQPDTRKWLEATNLSKPLAYGAAVETEDGLFCFGGTTGSGGSDKAFILRWDIKTNQLKLSSLPNLPEPLSICAATRLGDEIYVAGSRLFDLKAPKRKKCFWSIKVSDEGPRWRSHPVWPGEGWFSPAVVAQSGELFLLGGAASSLLNQEPQSLELVREAYRYSPSSAKWQAIADAPIPMAATPAIAFGPSTILCIGGLTINEANEHQVKSSSRQVRNTLLAYETTTDTWCERGEYVVPVALTTAVKWQNQIVLVGGRTANNSLIAKVIGGSNALRESAFHLVDYIVLSFYFILLLSIGWYFSASENTSNDYLLGDRKIPWWAVGLSIMATQVSSIGFMALPAKSFSTDWVYFTGVLTWFLVVPLVVRFYLPFLFFRPNAVTAYEYLECRFNLLARLYGSSSFVMLQLGRMAIVLYLPAIALSVVTGMNVYVSILVMGTLSTGYTVLGGINAVIWTDVLQAIVLVGGALLGVGIAILEVDGGFNGFISIAHSHEKFRLVNWDTSITTTALWIILIGNVFKRTSDLTADQAVVQRYLTTGDLRKASNALWCSAIASIPWAILVFLFGTALFAFYKTHPENMSPSLQPDAIVPWFVVESLPVGISGVVIAALLAAAMSSLDSSIHSVATTISIDFYKRLRPECTDQSLLRLARWLTGILGVLGTAMALLIATYAIESLWDLFLTFAGLAIGGLAGLFALGIFTTRGNSIGAVAGAVVGGVILYFVQSLTPIHFFLYPVIGVGSCFSIGYLVSLLFPLQQCSLEGLTIYTYSQSDSPLTTTPISSG</sequence>
<evidence type="ECO:0000256" key="6">
    <source>
        <dbReference type="ARBA" id="ARBA00022989"/>
    </source>
</evidence>
<feature type="transmembrane region" description="Helical" evidence="11">
    <location>
        <begin position="536"/>
        <end position="555"/>
    </location>
</feature>
<evidence type="ECO:0000256" key="10">
    <source>
        <dbReference type="ARBA" id="ARBA00023201"/>
    </source>
</evidence>
<proteinExistence type="inferred from homology"/>
<dbReference type="AlphaFoldDB" id="A0A517MW47"/>
<dbReference type="GO" id="GO:0005886">
    <property type="term" value="C:plasma membrane"/>
    <property type="evidence" value="ECO:0007669"/>
    <property type="project" value="UniProtKB-SubCell"/>
</dbReference>
<evidence type="ECO:0000256" key="1">
    <source>
        <dbReference type="ARBA" id="ARBA00004651"/>
    </source>
</evidence>
<comment type="subcellular location">
    <subcellularLocation>
        <location evidence="1">Cell membrane</location>
        <topology evidence="1">Multi-pass membrane protein</topology>
    </subcellularLocation>
</comment>
<keyword evidence="7" id="KW-0915">Sodium</keyword>
<dbReference type="PROSITE" id="PS50283">
    <property type="entry name" value="NA_SOLUT_SYMP_3"/>
    <property type="match status" value="1"/>
</dbReference>
<feature type="transmembrane region" description="Helical" evidence="11">
    <location>
        <begin position="757"/>
        <end position="778"/>
    </location>
</feature>
<keyword evidence="9 11" id="KW-0472">Membrane</keyword>
<keyword evidence="4" id="KW-1003">Cell membrane</keyword>
<feature type="transmembrane region" description="Helical" evidence="11">
    <location>
        <begin position="428"/>
        <end position="449"/>
    </location>
</feature>
<protein>
    <submittedName>
        <fullName evidence="12">Sodium/glucose cotransporter</fullName>
    </submittedName>
</protein>
<comment type="similarity">
    <text evidence="2">Belongs to the sodium:solute symporter (SSF) (TC 2.A.21) family.</text>
</comment>
<dbReference type="InterPro" id="IPR051163">
    <property type="entry name" value="Sodium:Solute_Symporter_SSF"/>
</dbReference>
<evidence type="ECO:0000256" key="5">
    <source>
        <dbReference type="ARBA" id="ARBA00022692"/>
    </source>
</evidence>
<keyword evidence="8" id="KW-0406">Ion transport</keyword>
<feature type="transmembrane region" description="Helical" evidence="11">
    <location>
        <begin position="785"/>
        <end position="804"/>
    </location>
</feature>
<evidence type="ECO:0000256" key="11">
    <source>
        <dbReference type="SAM" id="Phobius"/>
    </source>
</evidence>
<keyword evidence="3" id="KW-0813">Transport</keyword>
<dbReference type="Gene3D" id="2.120.10.80">
    <property type="entry name" value="Kelch-type beta propeller"/>
    <property type="match status" value="2"/>
</dbReference>
<dbReference type="Gene3D" id="1.20.1730.10">
    <property type="entry name" value="Sodium/glucose cotransporter"/>
    <property type="match status" value="1"/>
</dbReference>
<evidence type="ECO:0000256" key="3">
    <source>
        <dbReference type="ARBA" id="ARBA00022448"/>
    </source>
</evidence>
<dbReference type="GO" id="GO:0015293">
    <property type="term" value="F:symporter activity"/>
    <property type="evidence" value="ECO:0007669"/>
    <property type="project" value="TreeGrafter"/>
</dbReference>
<keyword evidence="5 11" id="KW-0812">Transmembrane</keyword>
<dbReference type="PANTHER" id="PTHR42985">
    <property type="entry name" value="SODIUM-COUPLED MONOCARBOXYLATE TRANSPORTER"/>
    <property type="match status" value="1"/>
</dbReference>
<feature type="transmembrane region" description="Helical" evidence="11">
    <location>
        <begin position="625"/>
        <end position="650"/>
    </location>
</feature>
<dbReference type="SUPFAM" id="SSF117281">
    <property type="entry name" value="Kelch motif"/>
    <property type="match status" value="1"/>
</dbReference>
<feature type="transmembrane region" description="Helical" evidence="11">
    <location>
        <begin position="670"/>
        <end position="692"/>
    </location>
</feature>
<dbReference type="RefSeq" id="WP_145060379.1">
    <property type="nucleotide sequence ID" value="NZ_CP036263.1"/>
</dbReference>
<keyword evidence="13" id="KW-1185">Reference proteome</keyword>
<keyword evidence="10" id="KW-0739">Sodium transport</keyword>
<feature type="transmembrane region" description="Helical" evidence="11">
    <location>
        <begin position="810"/>
        <end position="831"/>
    </location>
</feature>
<reference evidence="12 13" key="1">
    <citation type="submission" date="2019-02" db="EMBL/GenBank/DDBJ databases">
        <title>Deep-cultivation of Planctomycetes and their phenomic and genomic characterization uncovers novel biology.</title>
        <authorList>
            <person name="Wiegand S."/>
            <person name="Jogler M."/>
            <person name="Boedeker C."/>
            <person name="Pinto D."/>
            <person name="Vollmers J."/>
            <person name="Rivas-Marin E."/>
            <person name="Kohn T."/>
            <person name="Peeters S.H."/>
            <person name="Heuer A."/>
            <person name="Rast P."/>
            <person name="Oberbeckmann S."/>
            <person name="Bunk B."/>
            <person name="Jeske O."/>
            <person name="Meyerdierks A."/>
            <person name="Storesund J.E."/>
            <person name="Kallscheuer N."/>
            <person name="Luecker S."/>
            <person name="Lage O.M."/>
            <person name="Pohl T."/>
            <person name="Merkel B.J."/>
            <person name="Hornburger P."/>
            <person name="Mueller R.-W."/>
            <person name="Bruemmer F."/>
            <person name="Labrenz M."/>
            <person name="Spormann A.M."/>
            <person name="Op den Camp H."/>
            <person name="Overmann J."/>
            <person name="Amann R."/>
            <person name="Jetten M.S.M."/>
            <person name="Mascher T."/>
            <person name="Medema M.H."/>
            <person name="Devos D.P."/>
            <person name="Kaster A.-K."/>
            <person name="Ovreas L."/>
            <person name="Rohde M."/>
            <person name="Galperin M.Y."/>
            <person name="Jogler C."/>
        </authorList>
    </citation>
    <scope>NUCLEOTIDE SEQUENCE [LARGE SCALE GENOMIC DNA]</scope>
    <source>
        <strain evidence="12 13">HG15A2</strain>
    </source>
</reference>
<dbReference type="Proteomes" id="UP000319852">
    <property type="component" value="Chromosome"/>
</dbReference>
<dbReference type="NCBIfam" id="TIGR00813">
    <property type="entry name" value="sss"/>
    <property type="match status" value="1"/>
</dbReference>
<evidence type="ECO:0000256" key="2">
    <source>
        <dbReference type="ARBA" id="ARBA00006434"/>
    </source>
</evidence>
<dbReference type="KEGG" id="amob:HG15A2_23940"/>
<gene>
    <name evidence="12" type="primary">sglT_7</name>
    <name evidence="12" type="ORF">HG15A2_23940</name>
</gene>
<dbReference type="OrthoDB" id="9810181at2"/>
<evidence type="ECO:0000256" key="4">
    <source>
        <dbReference type="ARBA" id="ARBA00022475"/>
    </source>
</evidence>
<dbReference type="EMBL" id="CP036263">
    <property type="protein sequence ID" value="QDS99104.1"/>
    <property type="molecule type" value="Genomic_DNA"/>
</dbReference>
<feature type="transmembrane region" description="Helical" evidence="11">
    <location>
        <begin position="259"/>
        <end position="279"/>
    </location>
</feature>
<name>A0A517MW47_9BACT</name>
<keyword evidence="6 11" id="KW-1133">Transmembrane helix</keyword>
<evidence type="ECO:0000256" key="9">
    <source>
        <dbReference type="ARBA" id="ARBA00023136"/>
    </source>
</evidence>
<dbReference type="InterPro" id="IPR001734">
    <property type="entry name" value="Na/solute_symporter"/>
</dbReference>
<feature type="transmembrane region" description="Helical" evidence="11">
    <location>
        <begin position="730"/>
        <end position="751"/>
    </location>
</feature>
<organism evidence="12 13">
    <name type="scientific">Adhaeretor mobilis</name>
    <dbReference type="NCBI Taxonomy" id="1930276"/>
    <lineage>
        <taxon>Bacteria</taxon>
        <taxon>Pseudomonadati</taxon>
        <taxon>Planctomycetota</taxon>
        <taxon>Planctomycetia</taxon>
        <taxon>Pirellulales</taxon>
        <taxon>Lacipirellulaceae</taxon>
        <taxon>Adhaeretor</taxon>
    </lineage>
</organism>
<feature type="transmembrane region" description="Helical" evidence="11">
    <location>
        <begin position="360"/>
        <end position="380"/>
    </location>
</feature>